<dbReference type="RefSeq" id="WP_169325117.1">
    <property type="nucleotide sequence ID" value="NZ_JABCJJ010000016.1"/>
</dbReference>
<dbReference type="GO" id="GO:0022857">
    <property type="term" value="F:transmembrane transporter activity"/>
    <property type="evidence" value="ECO:0007669"/>
    <property type="project" value="TreeGrafter"/>
</dbReference>
<dbReference type="EMBL" id="JABCJJ010000016">
    <property type="protein sequence ID" value="NMR20743.1"/>
    <property type="molecule type" value="Genomic_DNA"/>
</dbReference>
<evidence type="ECO:0000259" key="8">
    <source>
        <dbReference type="Pfam" id="PF02687"/>
    </source>
</evidence>
<accession>A0A7Y0M0D0</accession>
<name>A0A7Y0M0D0_CELFI</name>
<dbReference type="PANTHER" id="PTHR30572">
    <property type="entry name" value="MEMBRANE COMPONENT OF TRANSPORTER-RELATED"/>
    <property type="match status" value="1"/>
</dbReference>
<dbReference type="AlphaFoldDB" id="A0A7Y0M0D0"/>
<evidence type="ECO:0000313" key="9">
    <source>
        <dbReference type="EMBL" id="NMR20743.1"/>
    </source>
</evidence>
<feature type="domain" description="ABC3 transporter permease C-terminal" evidence="8">
    <location>
        <begin position="283"/>
        <end position="404"/>
    </location>
</feature>
<dbReference type="InterPro" id="IPR003838">
    <property type="entry name" value="ABC3_permease_C"/>
</dbReference>
<dbReference type="GO" id="GO:0005886">
    <property type="term" value="C:plasma membrane"/>
    <property type="evidence" value="ECO:0007669"/>
    <property type="project" value="UniProtKB-SubCell"/>
</dbReference>
<keyword evidence="2" id="KW-1003">Cell membrane</keyword>
<gene>
    <name evidence="9" type="ORF">HIR71_11025</name>
</gene>
<evidence type="ECO:0000256" key="2">
    <source>
        <dbReference type="ARBA" id="ARBA00022475"/>
    </source>
</evidence>
<organism evidence="9 10">
    <name type="scientific">Cellulomonas fimi</name>
    <dbReference type="NCBI Taxonomy" id="1708"/>
    <lineage>
        <taxon>Bacteria</taxon>
        <taxon>Bacillati</taxon>
        <taxon>Actinomycetota</taxon>
        <taxon>Actinomycetes</taxon>
        <taxon>Micrococcales</taxon>
        <taxon>Cellulomonadaceae</taxon>
        <taxon>Cellulomonas</taxon>
    </lineage>
</organism>
<evidence type="ECO:0000256" key="3">
    <source>
        <dbReference type="ARBA" id="ARBA00022692"/>
    </source>
</evidence>
<feature type="transmembrane region" description="Helical" evidence="7">
    <location>
        <begin position="377"/>
        <end position="397"/>
    </location>
</feature>
<keyword evidence="10" id="KW-1185">Reference proteome</keyword>
<protein>
    <submittedName>
        <fullName evidence="9">ABC transporter permease</fullName>
    </submittedName>
</protein>
<keyword evidence="5 7" id="KW-0472">Membrane</keyword>
<dbReference type="Pfam" id="PF02687">
    <property type="entry name" value="FtsX"/>
    <property type="match status" value="1"/>
</dbReference>
<keyword evidence="3 7" id="KW-0812">Transmembrane</keyword>
<dbReference type="PANTHER" id="PTHR30572:SF4">
    <property type="entry name" value="ABC TRANSPORTER PERMEASE YTRF"/>
    <property type="match status" value="1"/>
</dbReference>
<evidence type="ECO:0000256" key="4">
    <source>
        <dbReference type="ARBA" id="ARBA00022989"/>
    </source>
</evidence>
<sequence length="415" mass="42989">MNSHTLLVANTRQTLRRFRALLGALVVGMALLVASAAVVGSQVVAGARTLDSDSSLTSIELLGVAPSGTPRELTPESLEEIRALQGAVEVVGAASVGVSLSDPQGGETGDTAFDGVFWAMPRFSWSQPPVVEAASGWSADNVLGPGQALLPSTYLGEDLSPLVGKTLTLEYTRRTGSQAGVPELMTIEVVGVFDNTDPKRDGDSALYLDVGDFERVYASLLGASDGRVPASGSYNAGWVKAASVADAERLAQELTDLGYYVNAGGGEANLPPALAVLQQVNAVIAVSLGLFGVGIGMTLAGTWSHLRRWDVGVLTSLGWSSREIMRTYLAELAIVGLAVGAVAAAVGTVLTVVTGVVAHETALLGSGPTPLLAWPPVTWLLGVVVAVPAALLLGAFVRVLRLSRTEPDDALRRID</sequence>
<dbReference type="Proteomes" id="UP000562124">
    <property type="component" value="Unassembled WGS sequence"/>
</dbReference>
<evidence type="ECO:0000256" key="6">
    <source>
        <dbReference type="ARBA" id="ARBA00038076"/>
    </source>
</evidence>
<comment type="subcellular location">
    <subcellularLocation>
        <location evidence="1">Cell membrane</location>
        <topology evidence="1">Multi-pass membrane protein</topology>
    </subcellularLocation>
</comment>
<feature type="transmembrane region" description="Helical" evidence="7">
    <location>
        <begin position="327"/>
        <end position="357"/>
    </location>
</feature>
<dbReference type="InterPro" id="IPR050250">
    <property type="entry name" value="Macrolide_Exporter_MacB"/>
</dbReference>
<evidence type="ECO:0000256" key="5">
    <source>
        <dbReference type="ARBA" id="ARBA00023136"/>
    </source>
</evidence>
<evidence type="ECO:0000313" key="10">
    <source>
        <dbReference type="Proteomes" id="UP000562124"/>
    </source>
</evidence>
<evidence type="ECO:0000256" key="7">
    <source>
        <dbReference type="SAM" id="Phobius"/>
    </source>
</evidence>
<reference evidence="9 10" key="1">
    <citation type="submission" date="2020-04" db="EMBL/GenBank/DDBJ databases">
        <title>Sequencing and Assembly of C. fimi.</title>
        <authorList>
            <person name="Ramsey A.R."/>
        </authorList>
    </citation>
    <scope>NUCLEOTIDE SEQUENCE [LARGE SCALE GENOMIC DNA]</scope>
    <source>
        <strain evidence="9 10">SB</strain>
    </source>
</reference>
<keyword evidence="4 7" id="KW-1133">Transmembrane helix</keyword>
<comment type="caution">
    <text evidence="9">The sequence shown here is derived from an EMBL/GenBank/DDBJ whole genome shotgun (WGS) entry which is preliminary data.</text>
</comment>
<proteinExistence type="inferred from homology"/>
<feature type="transmembrane region" description="Helical" evidence="7">
    <location>
        <begin position="282"/>
        <end position="306"/>
    </location>
</feature>
<evidence type="ECO:0000256" key="1">
    <source>
        <dbReference type="ARBA" id="ARBA00004651"/>
    </source>
</evidence>
<comment type="similarity">
    <text evidence="6">Belongs to the ABC-4 integral membrane protein family.</text>
</comment>